<dbReference type="AlphaFoldDB" id="E8N4A7"/>
<reference evidence="10 11" key="1">
    <citation type="submission" date="2010-12" db="EMBL/GenBank/DDBJ databases">
        <title>Whole genome sequence of Anaerolinea thermophila UNI-1.</title>
        <authorList>
            <person name="Narita-Yamada S."/>
            <person name="Kishi E."/>
            <person name="Watanabe Y."/>
            <person name="Takasaki K."/>
            <person name="Ankai A."/>
            <person name="Oguchi A."/>
            <person name="Fukui S."/>
            <person name="Takahashi M."/>
            <person name="Yashiro I."/>
            <person name="Hosoyama A."/>
            <person name="Sekiguchi Y."/>
            <person name="Hanada S."/>
            <person name="Fujita N."/>
        </authorList>
    </citation>
    <scope>NUCLEOTIDE SEQUENCE [LARGE SCALE GENOMIC DNA]</scope>
    <source>
        <strain evidence="11">DSM 14523 / JCM 11388 / NBRC 100420 / UNI-1</strain>
    </source>
</reference>
<dbReference type="GO" id="GO:0016811">
    <property type="term" value="F:hydrolase activity, acting on carbon-nitrogen (but not peptide) bonds, in linear amides"/>
    <property type="evidence" value="ECO:0007669"/>
    <property type="project" value="UniProtKB-UniRule"/>
</dbReference>
<dbReference type="KEGG" id="atm:ANT_12370"/>
<dbReference type="GO" id="GO:0050897">
    <property type="term" value="F:cobalt ion binding"/>
    <property type="evidence" value="ECO:0007669"/>
    <property type="project" value="UniProtKB-UniRule"/>
</dbReference>
<dbReference type="NCBIfam" id="NF003367">
    <property type="entry name" value="PRK04443.1"/>
    <property type="match status" value="1"/>
</dbReference>
<keyword evidence="2 8" id="KW-0028">Amino-acid biosynthesis</keyword>
<dbReference type="NCBIfam" id="TIGR01902">
    <property type="entry name" value="dapE-lys-deAc"/>
    <property type="match status" value="1"/>
</dbReference>
<feature type="binding site" evidence="8">
    <location>
        <position position="86"/>
    </location>
    <ligand>
        <name>Zn(2+)</name>
        <dbReference type="ChEBI" id="CHEBI:29105"/>
        <label>1</label>
    </ligand>
</feature>
<accession>E8N4A7</accession>
<dbReference type="STRING" id="926569.ANT_12370"/>
<dbReference type="SUPFAM" id="SSF53187">
    <property type="entry name" value="Zn-dependent exopeptidases"/>
    <property type="match status" value="1"/>
</dbReference>
<comment type="pathway">
    <text evidence="8">Amino-acid biosynthesis; L-lysine biosynthesis via AAA pathway; L-lysine from L-alpha-aminoadipate (Thermus route): step 5/5.</text>
</comment>
<feature type="binding site" evidence="8">
    <location>
        <position position="118"/>
    </location>
    <ligand>
        <name>Zn(2+)</name>
        <dbReference type="ChEBI" id="CHEBI:29105"/>
        <label>2</label>
    </ligand>
</feature>
<keyword evidence="5 8" id="KW-0862">Zinc</keyword>
<evidence type="ECO:0000256" key="1">
    <source>
        <dbReference type="ARBA" id="ARBA00022490"/>
    </source>
</evidence>
<evidence type="ECO:0000313" key="11">
    <source>
        <dbReference type="Proteomes" id="UP000008922"/>
    </source>
</evidence>
<dbReference type="GO" id="GO:0008270">
    <property type="term" value="F:zinc ion binding"/>
    <property type="evidence" value="ECO:0007669"/>
    <property type="project" value="UniProtKB-UniRule"/>
</dbReference>
<comment type="function">
    <text evidence="8">Catalyzes the release of L-lysine from [LysW]-gamma-L-lysine.</text>
</comment>
<organism evidence="10 11">
    <name type="scientific">Anaerolinea thermophila (strain DSM 14523 / JCM 11388 / NBRC 100420 / UNI-1)</name>
    <dbReference type="NCBI Taxonomy" id="926569"/>
    <lineage>
        <taxon>Bacteria</taxon>
        <taxon>Bacillati</taxon>
        <taxon>Chloroflexota</taxon>
        <taxon>Anaerolineae</taxon>
        <taxon>Anaerolineales</taxon>
        <taxon>Anaerolineaceae</taxon>
        <taxon>Anaerolinea</taxon>
    </lineage>
</organism>
<dbReference type="HAMAP" id="MF_01120">
    <property type="entry name" value="LysK"/>
    <property type="match status" value="1"/>
</dbReference>
<dbReference type="InterPro" id="IPR050072">
    <property type="entry name" value="Peptidase_M20A"/>
</dbReference>
<comment type="catalytic activity">
    <reaction evidence="8">
        <text>[amino-group carrier protein]-C-terminal-gamma-(L-lysyl)-L-glutamate + H2O = [amino-group carrier protein]-C-terminal-L-glutamate + L-lysine</text>
        <dbReference type="Rhea" id="RHEA:48684"/>
        <dbReference type="Rhea" id="RHEA-COMP:9693"/>
        <dbReference type="Rhea" id="RHEA-COMP:9715"/>
        <dbReference type="ChEBI" id="CHEBI:15377"/>
        <dbReference type="ChEBI" id="CHEBI:32551"/>
        <dbReference type="ChEBI" id="CHEBI:78525"/>
        <dbReference type="ChEBI" id="CHEBI:78526"/>
        <dbReference type="EC" id="3.5.1.130"/>
    </reaction>
</comment>
<keyword evidence="7 8" id="KW-0170">Cobalt</keyword>
<evidence type="ECO:0000256" key="3">
    <source>
        <dbReference type="ARBA" id="ARBA00022723"/>
    </source>
</evidence>
<comment type="cofactor">
    <cofactor evidence="8">
        <name>Zn(2+)</name>
        <dbReference type="ChEBI" id="CHEBI:29105"/>
    </cofactor>
    <cofactor evidence="8">
        <name>Co(2+)</name>
        <dbReference type="ChEBI" id="CHEBI:48828"/>
    </cofactor>
    <text evidence="8">Binds 2 Zn(2+) or Co(2+) ions per subunit.</text>
</comment>
<dbReference type="UniPathway" id="UPA00033">
    <property type="reaction ID" value="UER00039"/>
</dbReference>
<sequence>MDEVALLKDLVSRYSPTGEESKAVAFLVEEMQKAGFKAFVDSTGNAVGILGDGPNEIVLLGHIDTVQGEIPVRIEGDLLFGRGTVDAKGPLACLTAAAAQAGPQPGWKIIVIGALAEEGDSRGAKEILHTYHPHFAVIGEPSGWDRITLGYKGSAWIRYRVEKPMSHSASGKQTACETAVQFWNRLVKQTHQWNASTTRVFDQVTPSLRSMHSEQNGFVDTAELEINVRLPPAMPPERLMQEILLLDDEGTVNLLDGIPAYRGEKNSPLVRALLQAIRSEGGNPTFSLKTGTADLNLVAPVWSCPCVAYGPGDSNLDHTPNEHISLSEYRQSIRVLTQTLKTITQGAS</sequence>
<feature type="active site" evidence="8">
    <location>
        <position position="64"/>
    </location>
</feature>
<dbReference type="EMBL" id="AP012029">
    <property type="protein sequence ID" value="BAJ63271.1"/>
    <property type="molecule type" value="Genomic_DNA"/>
</dbReference>
<dbReference type="Gene3D" id="3.40.630.10">
    <property type="entry name" value="Zn peptidases"/>
    <property type="match status" value="2"/>
</dbReference>
<feature type="binding site" evidence="8">
    <location>
        <position position="62"/>
    </location>
    <ligand>
        <name>Zn(2+)</name>
        <dbReference type="ChEBI" id="CHEBI:29105"/>
        <label>1</label>
    </ligand>
</feature>
<name>E8N4A7_ANATU</name>
<dbReference type="GO" id="GO:0005737">
    <property type="term" value="C:cytoplasm"/>
    <property type="evidence" value="ECO:0007669"/>
    <property type="project" value="UniProtKB-SubCell"/>
</dbReference>
<evidence type="ECO:0000313" key="10">
    <source>
        <dbReference type="EMBL" id="BAJ63271.1"/>
    </source>
</evidence>
<keyword evidence="3 8" id="KW-0479">Metal-binding</keyword>
<dbReference type="HOGENOM" id="CLU_021802_2_0_0"/>
<keyword evidence="11" id="KW-1185">Reference proteome</keyword>
<feature type="domain" description="Peptidase M20 dimerisation" evidence="9">
    <location>
        <begin position="150"/>
        <end position="243"/>
    </location>
</feature>
<dbReference type="GO" id="GO:0019878">
    <property type="term" value="P:lysine biosynthetic process via aminoadipic acid"/>
    <property type="evidence" value="ECO:0007669"/>
    <property type="project" value="UniProtKB-UniRule"/>
</dbReference>
<dbReference type="PANTHER" id="PTHR43808">
    <property type="entry name" value="ACETYLORNITHINE DEACETYLASE"/>
    <property type="match status" value="1"/>
</dbReference>
<dbReference type="Proteomes" id="UP000008922">
    <property type="component" value="Chromosome"/>
</dbReference>
<dbReference type="RefSeq" id="WP_013559659.1">
    <property type="nucleotide sequence ID" value="NC_014960.1"/>
</dbReference>
<feature type="binding site" evidence="8">
    <location>
        <position position="86"/>
    </location>
    <ligand>
        <name>Zn(2+)</name>
        <dbReference type="ChEBI" id="CHEBI:29105"/>
        <label>2</label>
    </ligand>
</feature>
<comment type="similarity">
    <text evidence="8">Belongs to the peptidase M20A family. LysK subfamily.</text>
</comment>
<evidence type="ECO:0000256" key="4">
    <source>
        <dbReference type="ARBA" id="ARBA00022801"/>
    </source>
</evidence>
<dbReference type="Pfam" id="PF07687">
    <property type="entry name" value="M20_dimer"/>
    <property type="match status" value="1"/>
</dbReference>
<evidence type="ECO:0000256" key="5">
    <source>
        <dbReference type="ARBA" id="ARBA00022833"/>
    </source>
</evidence>
<dbReference type="InterPro" id="IPR010175">
    <property type="entry name" value="LysK"/>
</dbReference>
<gene>
    <name evidence="8 10" type="primary">lysK</name>
    <name evidence="10" type="ordered locus">ANT_12370</name>
</gene>
<comment type="subcellular location">
    <subcellularLocation>
        <location evidence="8">Cytoplasm</location>
    </subcellularLocation>
</comment>
<keyword evidence="6 8" id="KW-0457">Lysine biosynthesis</keyword>
<dbReference type="InterPro" id="IPR011650">
    <property type="entry name" value="Peptidase_M20_dimer"/>
</dbReference>
<dbReference type="InterPro" id="IPR002933">
    <property type="entry name" value="Peptidase_M20"/>
</dbReference>
<evidence type="ECO:0000256" key="6">
    <source>
        <dbReference type="ARBA" id="ARBA00023154"/>
    </source>
</evidence>
<proteinExistence type="inferred from homology"/>
<dbReference type="Pfam" id="PF01546">
    <property type="entry name" value="Peptidase_M20"/>
    <property type="match status" value="1"/>
</dbReference>
<dbReference type="OrthoDB" id="9792335at2"/>
<evidence type="ECO:0000256" key="8">
    <source>
        <dbReference type="HAMAP-Rule" id="MF_01120"/>
    </source>
</evidence>
<feature type="binding site" evidence="8">
    <location>
        <position position="318"/>
    </location>
    <ligand>
        <name>Zn(2+)</name>
        <dbReference type="ChEBI" id="CHEBI:29105"/>
        <label>2</label>
    </ligand>
</feature>
<protein>
    <recommendedName>
        <fullName evidence="8">Putative [LysW]-lysine hydrolase</fullName>
        <ecNumber evidence="8">3.5.1.130</ecNumber>
    </recommendedName>
</protein>
<dbReference type="PANTHER" id="PTHR43808:SF28">
    <property type="entry name" value="[LYSW]-LYSINE_[LYSW]-ORNITHINE HYDROLASE"/>
    <property type="match status" value="1"/>
</dbReference>
<keyword evidence="1 8" id="KW-0963">Cytoplasm</keyword>
<feature type="binding site" evidence="8">
    <location>
        <position position="140"/>
    </location>
    <ligand>
        <name>Zn(2+)</name>
        <dbReference type="ChEBI" id="CHEBI:29105"/>
        <label>1</label>
    </ligand>
</feature>
<feature type="active site" description="Proton acceptor" evidence="8">
    <location>
        <position position="117"/>
    </location>
</feature>
<dbReference type="eggNOG" id="COG0624">
    <property type="taxonomic scope" value="Bacteria"/>
</dbReference>
<dbReference type="InParanoid" id="E8N4A7"/>
<evidence type="ECO:0000256" key="2">
    <source>
        <dbReference type="ARBA" id="ARBA00022605"/>
    </source>
</evidence>
<evidence type="ECO:0000259" key="9">
    <source>
        <dbReference type="Pfam" id="PF07687"/>
    </source>
</evidence>
<dbReference type="EC" id="3.5.1.130" evidence="8"/>
<evidence type="ECO:0000256" key="7">
    <source>
        <dbReference type="ARBA" id="ARBA00023285"/>
    </source>
</evidence>
<keyword evidence="4 8" id="KW-0378">Hydrolase</keyword>